<evidence type="ECO:0000256" key="1">
    <source>
        <dbReference type="SAM" id="MobiDB-lite"/>
    </source>
</evidence>
<organism evidence="2 3">
    <name type="scientific">Dissostichus eleginoides</name>
    <name type="common">Patagonian toothfish</name>
    <name type="synonym">Dissostichus amissus</name>
    <dbReference type="NCBI Taxonomy" id="100907"/>
    <lineage>
        <taxon>Eukaryota</taxon>
        <taxon>Metazoa</taxon>
        <taxon>Chordata</taxon>
        <taxon>Craniata</taxon>
        <taxon>Vertebrata</taxon>
        <taxon>Euteleostomi</taxon>
        <taxon>Actinopterygii</taxon>
        <taxon>Neopterygii</taxon>
        <taxon>Teleostei</taxon>
        <taxon>Neoteleostei</taxon>
        <taxon>Acanthomorphata</taxon>
        <taxon>Eupercaria</taxon>
        <taxon>Perciformes</taxon>
        <taxon>Notothenioidei</taxon>
        <taxon>Nototheniidae</taxon>
        <taxon>Dissostichus</taxon>
    </lineage>
</organism>
<name>A0AAD9F9T3_DISEL</name>
<feature type="region of interest" description="Disordered" evidence="1">
    <location>
        <begin position="171"/>
        <end position="190"/>
    </location>
</feature>
<feature type="region of interest" description="Disordered" evidence="1">
    <location>
        <begin position="1"/>
        <end position="155"/>
    </location>
</feature>
<protein>
    <submittedName>
        <fullName evidence="2">Transmembrane protein KIAA1109 like</fullName>
    </submittedName>
</protein>
<evidence type="ECO:0000313" key="2">
    <source>
        <dbReference type="EMBL" id="KAK1894457.1"/>
    </source>
</evidence>
<feature type="compositionally biased region" description="Polar residues" evidence="1">
    <location>
        <begin position="135"/>
        <end position="148"/>
    </location>
</feature>
<accession>A0AAD9F9T3</accession>
<sequence>MKHWKASSAKRDLRSSLESPPAESITLQQPERPASSGRRASVATGRYTPMVEFGRPQSKDAGDEESRGEGLRRLMSAPPSLNQIDFSEASRRRATMPSSSGVKCKSKQKHTSQEHGAVSKRARDEGQGGVGTRWRSATPSLTGRSNPVATGRYTPGLLEAMEDTAVNAIGAKVATSDERQGDREDLEDREDRAMADLDEPEMAMEVTELLMWSGSPAYIVAS</sequence>
<proteinExistence type="predicted"/>
<keyword evidence="2" id="KW-0812">Transmembrane</keyword>
<keyword evidence="2" id="KW-0472">Membrane</keyword>
<dbReference type="AlphaFoldDB" id="A0AAD9F9T3"/>
<feature type="compositionally biased region" description="Basic and acidic residues" evidence="1">
    <location>
        <begin position="57"/>
        <end position="72"/>
    </location>
</feature>
<keyword evidence="3" id="KW-1185">Reference proteome</keyword>
<reference evidence="2" key="1">
    <citation type="submission" date="2023-04" db="EMBL/GenBank/DDBJ databases">
        <title>Chromosome-level genome of Chaenocephalus aceratus.</title>
        <authorList>
            <person name="Park H."/>
        </authorList>
    </citation>
    <scope>NUCLEOTIDE SEQUENCE</scope>
    <source>
        <strain evidence="2">DE</strain>
        <tissue evidence="2">Muscle</tissue>
    </source>
</reference>
<gene>
    <name evidence="2" type="ORF">KUDE01_019915</name>
</gene>
<comment type="caution">
    <text evidence="2">The sequence shown here is derived from an EMBL/GenBank/DDBJ whole genome shotgun (WGS) entry which is preliminary data.</text>
</comment>
<dbReference type="EMBL" id="JASDAP010000011">
    <property type="protein sequence ID" value="KAK1894457.1"/>
    <property type="molecule type" value="Genomic_DNA"/>
</dbReference>
<dbReference type="Proteomes" id="UP001228049">
    <property type="component" value="Unassembled WGS sequence"/>
</dbReference>
<evidence type="ECO:0000313" key="3">
    <source>
        <dbReference type="Proteomes" id="UP001228049"/>
    </source>
</evidence>